<evidence type="ECO:0000256" key="1">
    <source>
        <dbReference type="SAM" id="MobiDB-lite"/>
    </source>
</evidence>
<comment type="caution">
    <text evidence="2">The sequence shown here is derived from an EMBL/GenBank/DDBJ whole genome shotgun (WGS) entry which is preliminary data.</text>
</comment>
<proteinExistence type="predicted"/>
<dbReference type="Proteomes" id="UP000077521">
    <property type="component" value="Unassembled WGS sequence"/>
</dbReference>
<feature type="compositionally biased region" description="Basic residues" evidence="1">
    <location>
        <begin position="171"/>
        <end position="182"/>
    </location>
</feature>
<organism evidence="2 3">
    <name type="scientific">Tilletia indica</name>
    <dbReference type="NCBI Taxonomy" id="43049"/>
    <lineage>
        <taxon>Eukaryota</taxon>
        <taxon>Fungi</taxon>
        <taxon>Dikarya</taxon>
        <taxon>Basidiomycota</taxon>
        <taxon>Ustilaginomycotina</taxon>
        <taxon>Exobasidiomycetes</taxon>
        <taxon>Tilletiales</taxon>
        <taxon>Tilletiaceae</taxon>
        <taxon>Tilletia</taxon>
    </lineage>
</organism>
<evidence type="ECO:0000313" key="3">
    <source>
        <dbReference type="Proteomes" id="UP000077521"/>
    </source>
</evidence>
<dbReference type="EMBL" id="LWDF02000274">
    <property type="protein sequence ID" value="KAE8250902.1"/>
    <property type="molecule type" value="Genomic_DNA"/>
</dbReference>
<feature type="compositionally biased region" description="Polar residues" evidence="1">
    <location>
        <begin position="87"/>
        <end position="96"/>
    </location>
</feature>
<reference evidence="2" key="2">
    <citation type="journal article" date="2019" name="IMA Fungus">
        <title>Genome sequencing and comparison of five Tilletia species to identify candidate genes for the detection of regulated species infecting wheat.</title>
        <authorList>
            <person name="Nguyen H.D.T."/>
            <person name="Sultana T."/>
            <person name="Kesanakurti P."/>
            <person name="Hambleton S."/>
        </authorList>
    </citation>
    <scope>NUCLEOTIDE SEQUENCE</scope>
    <source>
        <strain evidence="2">DAOMC 236416</strain>
    </source>
</reference>
<feature type="region of interest" description="Disordered" evidence="1">
    <location>
        <begin position="1"/>
        <end position="209"/>
    </location>
</feature>
<dbReference type="AlphaFoldDB" id="A0A177TCX9"/>
<accession>A0A177TCX9</accession>
<evidence type="ECO:0000313" key="2">
    <source>
        <dbReference type="EMBL" id="KAE8250902.1"/>
    </source>
</evidence>
<feature type="compositionally biased region" description="Low complexity" evidence="1">
    <location>
        <begin position="65"/>
        <end position="77"/>
    </location>
</feature>
<feature type="compositionally biased region" description="Pro residues" evidence="1">
    <location>
        <begin position="1"/>
        <end position="10"/>
    </location>
</feature>
<feature type="compositionally biased region" description="Basic and acidic residues" evidence="1">
    <location>
        <begin position="41"/>
        <end position="64"/>
    </location>
</feature>
<feature type="compositionally biased region" description="Low complexity" evidence="1">
    <location>
        <begin position="115"/>
        <end position="124"/>
    </location>
</feature>
<protein>
    <submittedName>
        <fullName evidence="2">Uncharacterized protein</fullName>
    </submittedName>
</protein>
<keyword evidence="3" id="KW-1185">Reference proteome</keyword>
<name>A0A177TCX9_9BASI</name>
<sequence length="209" mass="22570">MPAVSSPPPAIDDEAEEHDSPPNDGDISDLTSVAGYECGSDESRSSDGDDSGRSVKAFVRDDHLPSPSQPSSEPSLASEKDGAVFAQHTQQTQESTSDARAEQLRAWYKPNGAWRPPCGGSASPPSSPSPNPSLKRSRPDEDRDRGVTDDESDEGYVHRPTRRARTETRDPRKKGKARRRSRSLTTGYGVTTNRGGHFSAENLSSGLSY</sequence>
<feature type="compositionally biased region" description="Basic and acidic residues" evidence="1">
    <location>
        <begin position="137"/>
        <end position="148"/>
    </location>
</feature>
<reference evidence="2" key="1">
    <citation type="submission" date="2016-04" db="EMBL/GenBank/DDBJ databases">
        <authorList>
            <person name="Nguyen H.D."/>
            <person name="Samba Siva P."/>
            <person name="Cullis J."/>
            <person name="Levesque C.A."/>
            <person name="Hambleton S."/>
        </authorList>
    </citation>
    <scope>NUCLEOTIDE SEQUENCE</scope>
    <source>
        <strain evidence="2">DAOMC 236416</strain>
    </source>
</reference>
<gene>
    <name evidence="2" type="ORF">A4X13_0g4270</name>
</gene>
<feature type="compositionally biased region" description="Polar residues" evidence="1">
    <location>
        <begin position="184"/>
        <end position="194"/>
    </location>
</feature>